<sequence>MAQWVYYTKKLLSSAVTHLADELEQTVLDFNEAIHNLSSSQLTQERKDSVHIENDNAEGKDTIITEPVQNTLKAPPKYYSKCSSVLPCTGTEDKVDGNQSKIAKTFNAESTKNIFIQSYQVTTTRQPETPGFTSVVTATLSKSSSTLSPGDALKNSLDLQHGCRVHYVNPLPLDNSQSCSSITASPSDNQNIEQKIPTQLCKSPVSEVINRDCVKQNSNLCTLGNNCKLQSISTKRPGKVIRAQVTSFYDQSTLESHRHFVPIIDGTFEMGSRPNRDNQAGDENRSAVLHTSVNVIVERVSHGLNWLSPLNSISRVLSIALSHVASMLLVIDEESHPLEHDNSPGSRQLSVTYHHSVPASEKFDFTAGHAYQIIREKSPQEPLHSSFMRSTHSCESFEIIEQPSDRDLEHCSEYVGQRPFLLRLFSQSSSNGEIPADTTNIINAHSLQTDPCSSSAEFCNFDFKNLVSNKHFNQLNPFPEKSEDDSLLCNSGSPLVIENLKGGMSSPDGSTWDYEEDQEDNESVSFTVISENDDEDFIILQLTS</sequence>
<gene>
    <name evidence="1" type="primary">106080043</name>
</gene>
<name>A0A2C9LNN5_BIOGL</name>
<dbReference type="RefSeq" id="XP_013096786.2">
    <property type="nucleotide sequence ID" value="XM_013241332.2"/>
</dbReference>
<protein>
    <submittedName>
        <fullName evidence="1">Uncharacterized protein</fullName>
    </submittedName>
</protein>
<proteinExistence type="predicted"/>
<dbReference type="VEuPathDB" id="VectorBase:BGLB033165"/>
<dbReference type="EnsemblMetazoa" id="BGLB033165-RA">
    <property type="protein sequence ID" value="BGLB033165-PA"/>
    <property type="gene ID" value="BGLB033165"/>
</dbReference>
<dbReference type="VEuPathDB" id="VectorBase:BGLAX_032989"/>
<dbReference type="KEGG" id="bgt:106080043"/>
<dbReference type="Proteomes" id="UP000076420">
    <property type="component" value="Unassembled WGS sequence"/>
</dbReference>
<organism evidence="1 2">
    <name type="scientific">Biomphalaria glabrata</name>
    <name type="common">Bloodfluke planorb</name>
    <name type="synonym">Freshwater snail</name>
    <dbReference type="NCBI Taxonomy" id="6526"/>
    <lineage>
        <taxon>Eukaryota</taxon>
        <taxon>Metazoa</taxon>
        <taxon>Spiralia</taxon>
        <taxon>Lophotrochozoa</taxon>
        <taxon>Mollusca</taxon>
        <taxon>Gastropoda</taxon>
        <taxon>Heterobranchia</taxon>
        <taxon>Euthyneura</taxon>
        <taxon>Panpulmonata</taxon>
        <taxon>Hygrophila</taxon>
        <taxon>Lymnaeoidea</taxon>
        <taxon>Planorbidae</taxon>
        <taxon>Biomphalaria</taxon>
    </lineage>
</organism>
<dbReference type="AlphaFoldDB" id="A0A2C9LNN5"/>
<evidence type="ECO:0000313" key="1">
    <source>
        <dbReference type="EnsemblMetazoa" id="BGLB033165-PA"/>
    </source>
</evidence>
<accession>A0A2C9LNN5</accession>
<reference evidence="1" key="1">
    <citation type="submission" date="2020-05" db="UniProtKB">
        <authorList>
            <consortium name="EnsemblMetazoa"/>
        </authorList>
    </citation>
    <scope>IDENTIFICATION</scope>
    <source>
        <strain evidence="1">BB02</strain>
    </source>
</reference>
<evidence type="ECO:0000313" key="2">
    <source>
        <dbReference type="Proteomes" id="UP000076420"/>
    </source>
</evidence>
<dbReference type="OrthoDB" id="6065503at2759"/>